<sequence>MLSSIIARLDLKGLTQLEKLTNSAVAGDDDDVPELTKNTEKVFKKQAASAAEGAGDFSFIS</sequence>
<dbReference type="Proteomes" id="UP000002320">
    <property type="component" value="Unassembled WGS sequence"/>
</dbReference>
<gene>
    <name evidence="2" type="primary">6051174</name>
    <name evidence="1" type="ORF">CpipJ_CPIJ017402</name>
</gene>
<dbReference type="AlphaFoldDB" id="B0XDD4"/>
<reference evidence="1" key="1">
    <citation type="submission" date="2007-03" db="EMBL/GenBank/DDBJ databases">
        <title>Annotation of Culex pipiens quinquefasciatus.</title>
        <authorList>
            <consortium name="The Broad Institute Genome Sequencing Platform"/>
            <person name="Atkinson P.W."/>
            <person name="Hemingway J."/>
            <person name="Christensen B.M."/>
            <person name="Higgs S."/>
            <person name="Kodira C."/>
            <person name="Hannick L."/>
            <person name="Megy K."/>
            <person name="O'Leary S."/>
            <person name="Pearson M."/>
            <person name="Haas B.J."/>
            <person name="Mauceli E."/>
            <person name="Wortman J.R."/>
            <person name="Lee N.H."/>
            <person name="Guigo R."/>
            <person name="Stanke M."/>
            <person name="Alvarado L."/>
            <person name="Amedeo P."/>
            <person name="Antoine C.H."/>
            <person name="Arensburger P."/>
            <person name="Bidwell S.L."/>
            <person name="Crawford M."/>
            <person name="Camaro F."/>
            <person name="Devon K."/>
            <person name="Engels R."/>
            <person name="Hammond M."/>
            <person name="Howarth C."/>
            <person name="Koehrsen M."/>
            <person name="Lawson D."/>
            <person name="Montgomery P."/>
            <person name="Nene V."/>
            <person name="Nusbaum C."/>
            <person name="Puiu D."/>
            <person name="Romero-Severson J."/>
            <person name="Severson D.W."/>
            <person name="Shumway M."/>
            <person name="Sisk P."/>
            <person name="Stolte C."/>
            <person name="Zeng Q."/>
            <person name="Eisenstadt E."/>
            <person name="Fraser-Liggett C."/>
            <person name="Strausberg R."/>
            <person name="Galagan J."/>
            <person name="Birren B."/>
            <person name="Collins F.H."/>
        </authorList>
    </citation>
    <scope>NUCLEOTIDE SEQUENCE [LARGE SCALE GENOMIC DNA]</scope>
    <source>
        <strain evidence="1">JHB</strain>
    </source>
</reference>
<dbReference type="VEuPathDB" id="VectorBase:CPIJ017402"/>
<dbReference type="EnsemblMetazoa" id="CPIJ017402-RA">
    <property type="protein sequence ID" value="CPIJ017402-PA"/>
    <property type="gene ID" value="CPIJ017402"/>
</dbReference>
<organism>
    <name type="scientific">Culex quinquefasciatus</name>
    <name type="common">Southern house mosquito</name>
    <name type="synonym">Culex pungens</name>
    <dbReference type="NCBI Taxonomy" id="7176"/>
    <lineage>
        <taxon>Eukaryota</taxon>
        <taxon>Metazoa</taxon>
        <taxon>Ecdysozoa</taxon>
        <taxon>Arthropoda</taxon>
        <taxon>Hexapoda</taxon>
        <taxon>Insecta</taxon>
        <taxon>Pterygota</taxon>
        <taxon>Neoptera</taxon>
        <taxon>Endopterygota</taxon>
        <taxon>Diptera</taxon>
        <taxon>Nematocera</taxon>
        <taxon>Culicoidea</taxon>
        <taxon>Culicidae</taxon>
        <taxon>Culicinae</taxon>
        <taxon>Culicini</taxon>
        <taxon>Culex</taxon>
        <taxon>Culex</taxon>
    </lineage>
</organism>
<reference evidence="2" key="2">
    <citation type="submission" date="2021-02" db="UniProtKB">
        <authorList>
            <consortium name="EnsemblMetazoa"/>
        </authorList>
    </citation>
    <scope>IDENTIFICATION</scope>
    <source>
        <strain evidence="2">JHB</strain>
    </source>
</reference>
<evidence type="ECO:0000313" key="1">
    <source>
        <dbReference type="EMBL" id="EDS45412.1"/>
    </source>
</evidence>
<protein>
    <submittedName>
        <fullName evidence="1 2">Transcription factor btf3</fullName>
    </submittedName>
</protein>
<name>B0XDD4_CULQU</name>
<keyword evidence="3" id="KW-1185">Reference proteome</keyword>
<evidence type="ECO:0000313" key="2">
    <source>
        <dbReference type="EnsemblMetazoa" id="CPIJ017402-PA"/>
    </source>
</evidence>
<dbReference type="EMBL" id="DS232753">
    <property type="protein sequence ID" value="EDS45412.1"/>
    <property type="molecule type" value="Genomic_DNA"/>
</dbReference>
<evidence type="ECO:0000313" key="3">
    <source>
        <dbReference type="Proteomes" id="UP000002320"/>
    </source>
</evidence>
<proteinExistence type="predicted"/>
<dbReference type="HOGENOM" id="CLU_2924893_0_0_1"/>
<dbReference type="KEGG" id="cqu:CpipJ_CPIJ017402"/>
<accession>B0XDD4</accession>
<dbReference type="InParanoid" id="B0XDD4"/>